<evidence type="ECO:0000313" key="4">
    <source>
        <dbReference type="Proteomes" id="UP001287356"/>
    </source>
</evidence>
<comment type="caution">
    <text evidence="3">The sequence shown here is derived from an EMBL/GenBank/DDBJ whole genome shotgun (WGS) entry which is preliminary data.</text>
</comment>
<feature type="compositionally biased region" description="Basic and acidic residues" evidence="1">
    <location>
        <begin position="319"/>
        <end position="330"/>
    </location>
</feature>
<evidence type="ECO:0000256" key="1">
    <source>
        <dbReference type="SAM" id="MobiDB-lite"/>
    </source>
</evidence>
<feature type="region of interest" description="Disordered" evidence="1">
    <location>
        <begin position="282"/>
        <end position="330"/>
    </location>
</feature>
<protein>
    <recommendedName>
        <fullName evidence="2">2EXR domain-containing protein</fullName>
    </recommendedName>
</protein>
<organism evidence="3 4">
    <name type="scientific">Lasiosphaeria ovina</name>
    <dbReference type="NCBI Taxonomy" id="92902"/>
    <lineage>
        <taxon>Eukaryota</taxon>
        <taxon>Fungi</taxon>
        <taxon>Dikarya</taxon>
        <taxon>Ascomycota</taxon>
        <taxon>Pezizomycotina</taxon>
        <taxon>Sordariomycetes</taxon>
        <taxon>Sordariomycetidae</taxon>
        <taxon>Sordariales</taxon>
        <taxon>Lasiosphaeriaceae</taxon>
        <taxon>Lasiosphaeria</taxon>
    </lineage>
</organism>
<dbReference type="Pfam" id="PF20150">
    <property type="entry name" value="2EXR"/>
    <property type="match status" value="1"/>
</dbReference>
<name>A0AAE0KI74_9PEZI</name>
<feature type="compositionally biased region" description="Acidic residues" evidence="1">
    <location>
        <begin position="296"/>
        <end position="318"/>
    </location>
</feature>
<dbReference type="AlphaFoldDB" id="A0AAE0KI74"/>
<gene>
    <name evidence="3" type="ORF">B0T24DRAFT_677317</name>
</gene>
<feature type="domain" description="2EXR" evidence="2">
    <location>
        <begin position="35"/>
        <end position="138"/>
    </location>
</feature>
<proteinExistence type="predicted"/>
<keyword evidence="4" id="KW-1185">Reference proteome</keyword>
<sequence length="330" mass="37047">MDHPGSEQQLAISPQLENSAAPAGTMELSSLHQTFTYFPQLPVETQLDIWVLCATVEPKTPEVCVVWPYNMIAGHVVPDNNEWDCFDARANTAWPAVAHVCRVAREEIIRRGLLRLRYLPVAGCMIPFRTFDPEIDTLYWAQQEAPHIRNFCPPEELRVLHSLKHIAIDISDTPPWDSNGLVTDLIAACENLKTVSVVLRDMDCNERDPNDVPDQVLGRTTISFDVRGRPPVPPCPAEQFVDWFRKELEGRTALVTSGPPLANRRTSAVKVKVQSFVECVKTPNPSQEWREPWWQDAEEDTSDYADEDGDDTSDDADEASDHGDEASGSE</sequence>
<reference evidence="3" key="1">
    <citation type="journal article" date="2023" name="Mol. Phylogenet. Evol.">
        <title>Genome-scale phylogeny and comparative genomics of the fungal order Sordariales.</title>
        <authorList>
            <person name="Hensen N."/>
            <person name="Bonometti L."/>
            <person name="Westerberg I."/>
            <person name="Brannstrom I.O."/>
            <person name="Guillou S."/>
            <person name="Cros-Aarteil S."/>
            <person name="Calhoun S."/>
            <person name="Haridas S."/>
            <person name="Kuo A."/>
            <person name="Mondo S."/>
            <person name="Pangilinan J."/>
            <person name="Riley R."/>
            <person name="LaButti K."/>
            <person name="Andreopoulos B."/>
            <person name="Lipzen A."/>
            <person name="Chen C."/>
            <person name="Yan M."/>
            <person name="Daum C."/>
            <person name="Ng V."/>
            <person name="Clum A."/>
            <person name="Steindorff A."/>
            <person name="Ohm R.A."/>
            <person name="Martin F."/>
            <person name="Silar P."/>
            <person name="Natvig D.O."/>
            <person name="Lalanne C."/>
            <person name="Gautier V."/>
            <person name="Ament-Velasquez S.L."/>
            <person name="Kruys A."/>
            <person name="Hutchinson M.I."/>
            <person name="Powell A.J."/>
            <person name="Barry K."/>
            <person name="Miller A.N."/>
            <person name="Grigoriev I.V."/>
            <person name="Debuchy R."/>
            <person name="Gladieux P."/>
            <person name="Hiltunen Thoren M."/>
            <person name="Johannesson H."/>
        </authorList>
    </citation>
    <scope>NUCLEOTIDE SEQUENCE</scope>
    <source>
        <strain evidence="3">CBS 958.72</strain>
    </source>
</reference>
<dbReference type="PANTHER" id="PTHR35910:SF1">
    <property type="entry name" value="2EXR DOMAIN-CONTAINING PROTEIN"/>
    <property type="match status" value="1"/>
</dbReference>
<evidence type="ECO:0000259" key="2">
    <source>
        <dbReference type="Pfam" id="PF20150"/>
    </source>
</evidence>
<evidence type="ECO:0000313" key="3">
    <source>
        <dbReference type="EMBL" id="KAK3376426.1"/>
    </source>
</evidence>
<dbReference type="EMBL" id="JAULSN010000003">
    <property type="protein sequence ID" value="KAK3376426.1"/>
    <property type="molecule type" value="Genomic_DNA"/>
</dbReference>
<dbReference type="Proteomes" id="UP001287356">
    <property type="component" value="Unassembled WGS sequence"/>
</dbReference>
<reference evidence="3" key="2">
    <citation type="submission" date="2023-06" db="EMBL/GenBank/DDBJ databases">
        <authorList>
            <consortium name="Lawrence Berkeley National Laboratory"/>
            <person name="Haridas S."/>
            <person name="Hensen N."/>
            <person name="Bonometti L."/>
            <person name="Westerberg I."/>
            <person name="Brannstrom I.O."/>
            <person name="Guillou S."/>
            <person name="Cros-Aarteil S."/>
            <person name="Calhoun S."/>
            <person name="Kuo A."/>
            <person name="Mondo S."/>
            <person name="Pangilinan J."/>
            <person name="Riley R."/>
            <person name="Labutti K."/>
            <person name="Andreopoulos B."/>
            <person name="Lipzen A."/>
            <person name="Chen C."/>
            <person name="Yanf M."/>
            <person name="Daum C."/>
            <person name="Ng V."/>
            <person name="Clum A."/>
            <person name="Steindorff A."/>
            <person name="Ohm R."/>
            <person name="Martin F."/>
            <person name="Silar P."/>
            <person name="Natvig D."/>
            <person name="Lalanne C."/>
            <person name="Gautier V."/>
            <person name="Ament-Velasquez S.L."/>
            <person name="Kruys A."/>
            <person name="Hutchinson M.I."/>
            <person name="Powell A.J."/>
            <person name="Barry K."/>
            <person name="Miller A.N."/>
            <person name="Grigoriev I.V."/>
            <person name="Debuchy R."/>
            <person name="Gladieux P."/>
            <person name="Thoren M.H."/>
            <person name="Johannesson H."/>
        </authorList>
    </citation>
    <scope>NUCLEOTIDE SEQUENCE</scope>
    <source>
        <strain evidence="3">CBS 958.72</strain>
    </source>
</reference>
<dbReference type="PANTHER" id="PTHR35910">
    <property type="entry name" value="2EXR DOMAIN-CONTAINING PROTEIN"/>
    <property type="match status" value="1"/>
</dbReference>
<dbReference type="InterPro" id="IPR045518">
    <property type="entry name" value="2EXR"/>
</dbReference>
<accession>A0AAE0KI74</accession>